<protein>
    <recommendedName>
        <fullName evidence="1">DUF7007 domain-containing protein</fullName>
    </recommendedName>
</protein>
<reference evidence="2 3" key="1">
    <citation type="submission" date="2018-06" db="EMBL/GenBank/DDBJ databases">
        <title>Complete genome of Desulfovibrio marinus P48SEP.</title>
        <authorList>
            <person name="Crispim J.S."/>
            <person name="Vidigal P.M.P."/>
            <person name="Silva L.C.F."/>
            <person name="Araujo L.C."/>
            <person name="Laguardia C.N."/>
            <person name="Dias R.S."/>
            <person name="Sousa M.P."/>
            <person name="Paula S.O."/>
            <person name="Silva C."/>
        </authorList>
    </citation>
    <scope>NUCLEOTIDE SEQUENCE [LARGE SCALE GENOMIC DNA]</scope>
    <source>
        <strain evidence="2 3">P48SEP</strain>
    </source>
</reference>
<name>A0A6P1ZEX0_9BACT</name>
<organism evidence="2 3">
    <name type="scientific">Oceanidesulfovibrio marinus</name>
    <dbReference type="NCBI Taxonomy" id="370038"/>
    <lineage>
        <taxon>Bacteria</taxon>
        <taxon>Pseudomonadati</taxon>
        <taxon>Thermodesulfobacteriota</taxon>
        <taxon>Desulfovibrionia</taxon>
        <taxon>Desulfovibrionales</taxon>
        <taxon>Desulfovibrionaceae</taxon>
        <taxon>Oceanidesulfovibrio</taxon>
    </lineage>
</organism>
<proteinExistence type="predicted"/>
<dbReference type="Pfam" id="PF22653">
    <property type="entry name" value="DUF7007"/>
    <property type="match status" value="1"/>
</dbReference>
<dbReference type="Proteomes" id="UP000434052">
    <property type="component" value="Unassembled WGS sequence"/>
</dbReference>
<gene>
    <name evidence="2" type="ORF">DQK91_18895</name>
</gene>
<accession>A0A6P1ZEX0</accession>
<dbReference type="EMBL" id="QMIF01000017">
    <property type="protein sequence ID" value="TVM31179.1"/>
    <property type="molecule type" value="Genomic_DNA"/>
</dbReference>
<feature type="domain" description="DUF7007" evidence="1">
    <location>
        <begin position="6"/>
        <end position="102"/>
    </location>
</feature>
<dbReference type="OrthoDB" id="5124200at2"/>
<dbReference type="RefSeq" id="WP_144306965.1">
    <property type="nucleotide sequence ID" value="NZ_QMIF01000017.1"/>
</dbReference>
<evidence type="ECO:0000313" key="3">
    <source>
        <dbReference type="Proteomes" id="UP000434052"/>
    </source>
</evidence>
<sequence>METIYTSPWGAVQHQTEHGDGIIFVSTAGHGGFFLSPVRHAAIPKIFRDAKFLPGPWYEEDCDAAIVVYFNPDRFEERQVRAAEQSLRHWHKDAWNAWTAKQGQED</sequence>
<evidence type="ECO:0000313" key="2">
    <source>
        <dbReference type="EMBL" id="TVM31179.1"/>
    </source>
</evidence>
<evidence type="ECO:0000259" key="1">
    <source>
        <dbReference type="Pfam" id="PF22653"/>
    </source>
</evidence>
<comment type="caution">
    <text evidence="2">The sequence shown here is derived from an EMBL/GenBank/DDBJ whole genome shotgun (WGS) entry which is preliminary data.</text>
</comment>
<dbReference type="InterPro" id="IPR054276">
    <property type="entry name" value="DUF7007"/>
</dbReference>
<dbReference type="AlphaFoldDB" id="A0A6P1ZEX0"/>